<organism evidence="2 3">
    <name type="scientific">Lamprobacter modestohalophilus</name>
    <dbReference type="NCBI Taxonomy" id="1064514"/>
    <lineage>
        <taxon>Bacteria</taxon>
        <taxon>Pseudomonadati</taxon>
        <taxon>Pseudomonadota</taxon>
        <taxon>Gammaproteobacteria</taxon>
        <taxon>Chromatiales</taxon>
        <taxon>Chromatiaceae</taxon>
        <taxon>Lamprobacter</taxon>
    </lineage>
</organism>
<dbReference type="PANTHER" id="PTHR45947:SF3">
    <property type="entry name" value="SULFOQUINOVOSYL TRANSFERASE SQD2"/>
    <property type="match status" value="1"/>
</dbReference>
<dbReference type="AlphaFoldDB" id="A0A9X1B4V7"/>
<sequence length="420" mass="47022">MSPEQHRTRQLVWVYTGDLSTDLDAATWLQTAAHLRRQGWELTLITTTADASATGVTQIQGVEVLSLHAPSIWLFGKLIFHARAAALILAQRRTLSAVIFHEMSALWLLPLRLLGRRGPRLVMDTRTLFMAADETTTRKDRLRARYFAAMQWLGNRLAHGRLCITPAMAEACRIPQTKLWGIWPSGVDRETFAVALDSRHWPQHSSPIEIVYIGSLHKERNLSSLCFAVRNANLETPRFRLTLIGDGSERPQLERQVLRSGGAIQLIPPVAHSAVPGLLAQAHVGALPFPDEQKFRVSSPIKLFEYMASGLPILATRIRCHTDVLGDRPYVYWAEGADIEALLDALEQLWRTRFWLSRLGQQAARDATTWTWNASAKRLSDALDAHLPPVPTPLPRAASTGRDQSQLAALKLSRGTDEWI</sequence>
<accession>A0A9X1B4V7</accession>
<dbReference type="RefSeq" id="WP_200246106.1">
    <property type="nucleotide sequence ID" value="NZ_NRRY01000027.1"/>
</dbReference>
<gene>
    <name evidence="2" type="ORF">CKO42_15765</name>
</gene>
<dbReference type="CDD" id="cd03801">
    <property type="entry name" value="GT4_PimA-like"/>
    <property type="match status" value="1"/>
</dbReference>
<dbReference type="GO" id="GO:0016757">
    <property type="term" value="F:glycosyltransferase activity"/>
    <property type="evidence" value="ECO:0007669"/>
    <property type="project" value="UniProtKB-ARBA"/>
</dbReference>
<reference evidence="2 3" key="1">
    <citation type="journal article" date="2020" name="Microorganisms">
        <title>Osmotic Adaptation and Compatible Solute Biosynthesis of Phototrophic Bacteria as Revealed from Genome Analyses.</title>
        <authorList>
            <person name="Imhoff J.F."/>
            <person name="Rahn T."/>
            <person name="Kunzel S."/>
            <person name="Keller A."/>
            <person name="Neulinger S.C."/>
        </authorList>
    </citation>
    <scope>NUCLEOTIDE SEQUENCE [LARGE SCALE GENOMIC DNA]</scope>
    <source>
        <strain evidence="2 3">DSM 25653</strain>
    </source>
</reference>
<name>A0A9X1B4V7_9GAMM</name>
<evidence type="ECO:0000259" key="1">
    <source>
        <dbReference type="Pfam" id="PF13579"/>
    </source>
</evidence>
<protein>
    <recommendedName>
        <fullName evidence="1">Glycosyltransferase subfamily 4-like N-terminal domain-containing protein</fullName>
    </recommendedName>
</protein>
<dbReference type="SUPFAM" id="SSF53756">
    <property type="entry name" value="UDP-Glycosyltransferase/glycogen phosphorylase"/>
    <property type="match status" value="1"/>
</dbReference>
<dbReference type="InterPro" id="IPR028098">
    <property type="entry name" value="Glyco_trans_4-like_N"/>
</dbReference>
<keyword evidence="3" id="KW-1185">Reference proteome</keyword>
<evidence type="ECO:0000313" key="3">
    <source>
        <dbReference type="Proteomes" id="UP001138768"/>
    </source>
</evidence>
<dbReference type="InterPro" id="IPR050194">
    <property type="entry name" value="Glycosyltransferase_grp1"/>
</dbReference>
<feature type="domain" description="Glycosyltransferase subfamily 4-like N-terminal" evidence="1">
    <location>
        <begin position="27"/>
        <end position="173"/>
    </location>
</feature>
<dbReference type="Pfam" id="PF13579">
    <property type="entry name" value="Glyco_trans_4_4"/>
    <property type="match status" value="1"/>
</dbReference>
<proteinExistence type="predicted"/>
<dbReference type="EMBL" id="NRRY01000027">
    <property type="protein sequence ID" value="MBK1619873.1"/>
    <property type="molecule type" value="Genomic_DNA"/>
</dbReference>
<evidence type="ECO:0000313" key="2">
    <source>
        <dbReference type="EMBL" id="MBK1619873.1"/>
    </source>
</evidence>
<comment type="caution">
    <text evidence="2">The sequence shown here is derived from an EMBL/GenBank/DDBJ whole genome shotgun (WGS) entry which is preliminary data.</text>
</comment>
<dbReference type="Gene3D" id="3.40.50.2000">
    <property type="entry name" value="Glycogen Phosphorylase B"/>
    <property type="match status" value="2"/>
</dbReference>
<dbReference type="Proteomes" id="UP001138768">
    <property type="component" value="Unassembled WGS sequence"/>
</dbReference>
<dbReference type="PANTHER" id="PTHR45947">
    <property type="entry name" value="SULFOQUINOVOSYL TRANSFERASE SQD2"/>
    <property type="match status" value="1"/>
</dbReference>
<dbReference type="Pfam" id="PF13692">
    <property type="entry name" value="Glyco_trans_1_4"/>
    <property type="match status" value="1"/>
</dbReference>